<organism evidence="2 3">
    <name type="scientific">Arenibacterium halophilum</name>
    <dbReference type="NCBI Taxonomy" id="2583821"/>
    <lineage>
        <taxon>Bacteria</taxon>
        <taxon>Pseudomonadati</taxon>
        <taxon>Pseudomonadota</taxon>
        <taxon>Alphaproteobacteria</taxon>
        <taxon>Rhodobacterales</taxon>
        <taxon>Paracoccaceae</taxon>
        <taxon>Arenibacterium</taxon>
    </lineage>
</organism>
<proteinExistence type="predicted"/>
<sequence>MLVIGGALIGAVLGAWSARRNGGKTVDMLQYAAGGAIGLALLGTIATIVIHRMML</sequence>
<dbReference type="EMBL" id="VCPC01000001">
    <property type="protein sequence ID" value="TMV14699.1"/>
    <property type="molecule type" value="Genomic_DNA"/>
</dbReference>
<keyword evidence="2" id="KW-0808">Transferase</keyword>
<keyword evidence="2" id="KW-0012">Acyltransferase</keyword>
<reference evidence="2 3" key="1">
    <citation type="submission" date="2019-05" db="EMBL/GenBank/DDBJ databases">
        <title>Marivita sp. nov. isolated from sea sediment.</title>
        <authorList>
            <person name="Kim W."/>
        </authorList>
    </citation>
    <scope>NUCLEOTIDE SEQUENCE [LARGE SCALE GENOMIC DNA]</scope>
    <source>
        <strain evidence="2 3">CAU 1492</strain>
    </source>
</reference>
<feature type="transmembrane region" description="Helical" evidence="1">
    <location>
        <begin position="30"/>
        <end position="50"/>
    </location>
</feature>
<accession>A0ABY2XCK4</accession>
<name>A0ABY2XCK4_9RHOB</name>
<evidence type="ECO:0000256" key="1">
    <source>
        <dbReference type="SAM" id="Phobius"/>
    </source>
</evidence>
<keyword evidence="3" id="KW-1185">Reference proteome</keyword>
<keyword evidence="1" id="KW-0472">Membrane</keyword>
<keyword evidence="1" id="KW-1133">Transmembrane helix</keyword>
<keyword evidence="1" id="KW-0812">Transmembrane</keyword>
<evidence type="ECO:0000313" key="2">
    <source>
        <dbReference type="EMBL" id="TMV14699.1"/>
    </source>
</evidence>
<dbReference type="RefSeq" id="WP_138862051.1">
    <property type="nucleotide sequence ID" value="NZ_VCPC01000001.1"/>
</dbReference>
<protein>
    <submittedName>
        <fullName evidence="2">Apolipoprotein acyltransferase</fullName>
    </submittedName>
</protein>
<comment type="caution">
    <text evidence="2">The sequence shown here is derived from an EMBL/GenBank/DDBJ whole genome shotgun (WGS) entry which is preliminary data.</text>
</comment>
<dbReference type="GO" id="GO:0016746">
    <property type="term" value="F:acyltransferase activity"/>
    <property type="evidence" value="ECO:0007669"/>
    <property type="project" value="UniProtKB-KW"/>
</dbReference>
<dbReference type="Proteomes" id="UP001191082">
    <property type="component" value="Unassembled WGS sequence"/>
</dbReference>
<evidence type="ECO:0000313" key="3">
    <source>
        <dbReference type="Proteomes" id="UP001191082"/>
    </source>
</evidence>
<gene>
    <name evidence="2" type="ORF">FGK64_01575</name>
</gene>